<gene>
    <name evidence="2" type="ORF">CC78DRAFT_583407</name>
</gene>
<dbReference type="Proteomes" id="UP000800093">
    <property type="component" value="Unassembled WGS sequence"/>
</dbReference>
<evidence type="ECO:0000313" key="2">
    <source>
        <dbReference type="EMBL" id="KAF2261692.1"/>
    </source>
</evidence>
<organism evidence="2 3">
    <name type="scientific">Lojkania enalia</name>
    <dbReference type="NCBI Taxonomy" id="147567"/>
    <lineage>
        <taxon>Eukaryota</taxon>
        <taxon>Fungi</taxon>
        <taxon>Dikarya</taxon>
        <taxon>Ascomycota</taxon>
        <taxon>Pezizomycotina</taxon>
        <taxon>Dothideomycetes</taxon>
        <taxon>Pleosporomycetidae</taxon>
        <taxon>Pleosporales</taxon>
        <taxon>Pleosporales incertae sedis</taxon>
        <taxon>Lojkania</taxon>
    </lineage>
</organism>
<sequence length="133" mass="14265">MVTTSLGCPPPPPNAVFPGSLPDLEDPQLYSNAVIPGSGPQLQGMTPDVDRVRNVFEYPSTTRLGQFSTTAIRATPPGSPLPSILTNAWRRDPIPISAGSQLGYRTRKPKDTIFRRISAGAEPWGAFARPLPA</sequence>
<dbReference type="OrthoDB" id="3795282at2759"/>
<evidence type="ECO:0000256" key="1">
    <source>
        <dbReference type="SAM" id="MobiDB-lite"/>
    </source>
</evidence>
<feature type="region of interest" description="Disordered" evidence="1">
    <location>
        <begin position="67"/>
        <end position="86"/>
    </location>
</feature>
<name>A0A9P4K5J3_9PLEO</name>
<accession>A0A9P4K5J3</accession>
<proteinExistence type="predicted"/>
<protein>
    <submittedName>
        <fullName evidence="2">Uncharacterized protein</fullName>
    </submittedName>
</protein>
<keyword evidence="3" id="KW-1185">Reference proteome</keyword>
<comment type="caution">
    <text evidence="2">The sequence shown here is derived from an EMBL/GenBank/DDBJ whole genome shotgun (WGS) entry which is preliminary data.</text>
</comment>
<dbReference type="AlphaFoldDB" id="A0A9P4K5J3"/>
<reference evidence="3" key="1">
    <citation type="journal article" date="2020" name="Stud. Mycol.">
        <title>101 Dothideomycetes genomes: A test case for predicting lifestyles and emergence of pathogens.</title>
        <authorList>
            <person name="Haridas S."/>
            <person name="Albert R."/>
            <person name="Binder M."/>
            <person name="Bloem J."/>
            <person name="LaButti K."/>
            <person name="Salamov A."/>
            <person name="Andreopoulos B."/>
            <person name="Baker S."/>
            <person name="Barry K."/>
            <person name="Bills G."/>
            <person name="Bluhm B."/>
            <person name="Cannon C."/>
            <person name="Castanera R."/>
            <person name="Culley D."/>
            <person name="Daum C."/>
            <person name="Ezra D."/>
            <person name="Gonzalez J."/>
            <person name="Henrissat B."/>
            <person name="Kuo A."/>
            <person name="Liang C."/>
            <person name="Lipzen A."/>
            <person name="Lutzoni F."/>
            <person name="Magnuson J."/>
            <person name="Mondo S."/>
            <person name="Nolan M."/>
            <person name="Ohm R."/>
            <person name="Pangilinan J."/>
            <person name="Park H.-J."/>
            <person name="Ramirez L."/>
            <person name="Alfaro M."/>
            <person name="Sun H."/>
            <person name="Tritt A."/>
            <person name="Yoshinaga Y."/>
            <person name="Zwiers L.-H."/>
            <person name="Turgeon B."/>
            <person name="Goodwin S."/>
            <person name="Spatafora J."/>
            <person name="Crous P."/>
            <person name="Grigoriev I."/>
        </authorList>
    </citation>
    <scope>NUCLEOTIDE SEQUENCE [LARGE SCALE GENOMIC DNA]</scope>
    <source>
        <strain evidence="3">CBS 304.66</strain>
    </source>
</reference>
<feature type="region of interest" description="Disordered" evidence="1">
    <location>
        <begin position="1"/>
        <end position="46"/>
    </location>
</feature>
<dbReference type="EMBL" id="ML986652">
    <property type="protein sequence ID" value="KAF2261692.1"/>
    <property type="molecule type" value="Genomic_DNA"/>
</dbReference>
<evidence type="ECO:0000313" key="3">
    <source>
        <dbReference type="Proteomes" id="UP000800093"/>
    </source>
</evidence>